<evidence type="ECO:0000256" key="6">
    <source>
        <dbReference type="ARBA" id="ARBA00038212"/>
    </source>
</evidence>
<sequence length="235" mass="25953">MQKNILITGVGKRIGLYLAEAFLARGHKVIGTYRSHYPSIEALKALGADLYPCDFNAPTQLQKLIQTLVQNYQHLDAVIHNASLWLSDDSPLGPEQLMTQMMQVHVSAPYQLNLALAPLLQRQETMTDIIHLTDYVAHRGSKKHIAYAASKAALENMTLSFAAKLAPQVKVNAIAPALICFNEHDDAAYREKAMAKSVLAREGGETEVLEAIDYLMQSQYVTGRSLALDGGRHLK</sequence>
<dbReference type="InterPro" id="IPR020904">
    <property type="entry name" value="Sc_DH/Rdtase_CS"/>
</dbReference>
<dbReference type="InterPro" id="IPR002347">
    <property type="entry name" value="SDR_fam"/>
</dbReference>
<dbReference type="InterPro" id="IPR036291">
    <property type="entry name" value="NAD(P)-bd_dom_sf"/>
</dbReference>
<comment type="similarity">
    <text evidence="6">Belongs to the short-chain dehydrogenases/reductases (SDR) family. FolM subfamily.</text>
</comment>
<dbReference type="EMBL" id="WRPA01000007">
    <property type="protein sequence ID" value="MXR68926.1"/>
    <property type="molecule type" value="Genomic_DNA"/>
</dbReference>
<dbReference type="EC" id="1.5.1.3" evidence="1"/>
<name>A0A6L7HX97_9GAMM</name>
<proteinExistence type="inferred from homology"/>
<dbReference type="GO" id="GO:0004146">
    <property type="term" value="F:dihydrofolate reductase activity"/>
    <property type="evidence" value="ECO:0007669"/>
    <property type="project" value="UniProtKB-EC"/>
</dbReference>
<keyword evidence="4 12" id="KW-0560">Oxidoreductase</keyword>
<evidence type="ECO:0000256" key="3">
    <source>
        <dbReference type="ARBA" id="ARBA00022857"/>
    </source>
</evidence>
<dbReference type="PROSITE" id="PS00061">
    <property type="entry name" value="ADH_SHORT"/>
    <property type="match status" value="1"/>
</dbReference>
<evidence type="ECO:0000256" key="5">
    <source>
        <dbReference type="ARBA" id="ARBA00037508"/>
    </source>
</evidence>
<dbReference type="Pfam" id="PF13561">
    <property type="entry name" value="adh_short_C2"/>
    <property type="match status" value="1"/>
</dbReference>
<dbReference type="PRINTS" id="PR00081">
    <property type="entry name" value="GDHRDH"/>
</dbReference>
<comment type="catalytic activity">
    <reaction evidence="11">
        <text>7,8-dihydromonapterin + NADPH + H(+) = 5,6,7,8-tetrahydromonapterin + NADP(+)</text>
        <dbReference type="Rhea" id="RHEA:34847"/>
        <dbReference type="ChEBI" id="CHEBI:15378"/>
        <dbReference type="ChEBI" id="CHEBI:57783"/>
        <dbReference type="ChEBI" id="CHEBI:58349"/>
        <dbReference type="ChEBI" id="CHEBI:71175"/>
        <dbReference type="ChEBI" id="CHEBI:71177"/>
        <dbReference type="EC" id="1.5.1.50"/>
    </reaction>
</comment>
<dbReference type="RefSeq" id="WP_160795639.1">
    <property type="nucleotide sequence ID" value="NZ_WRPA01000007.1"/>
</dbReference>
<comment type="caution">
    <text evidence="12">The sequence shown here is derived from an EMBL/GenBank/DDBJ whole genome shotgun (WGS) entry which is preliminary data.</text>
</comment>
<evidence type="ECO:0000256" key="2">
    <source>
        <dbReference type="ARBA" id="ARBA00022563"/>
    </source>
</evidence>
<dbReference type="Proteomes" id="UP000474778">
    <property type="component" value="Unassembled WGS sequence"/>
</dbReference>
<keyword evidence="13" id="KW-1185">Reference proteome</keyword>
<dbReference type="AlphaFoldDB" id="A0A6L7HX97"/>
<evidence type="ECO:0000256" key="7">
    <source>
        <dbReference type="ARBA" id="ARBA00039145"/>
    </source>
</evidence>
<dbReference type="PANTHER" id="PTHR43639">
    <property type="entry name" value="OXIDOREDUCTASE, SHORT-CHAIN DEHYDROGENASE/REDUCTASE FAMILY (AFU_ORTHOLOGUE AFUA_5G02870)"/>
    <property type="match status" value="1"/>
</dbReference>
<organism evidence="12 13">
    <name type="scientific">Shewanella insulae</name>
    <dbReference type="NCBI Taxonomy" id="2681496"/>
    <lineage>
        <taxon>Bacteria</taxon>
        <taxon>Pseudomonadati</taxon>
        <taxon>Pseudomonadota</taxon>
        <taxon>Gammaproteobacteria</taxon>
        <taxon>Alteromonadales</taxon>
        <taxon>Shewanellaceae</taxon>
        <taxon>Shewanella</taxon>
    </lineage>
</organism>
<gene>
    <name evidence="12" type="primary">folM</name>
    <name evidence="12" type="ORF">GNT65_09630</name>
</gene>
<dbReference type="Gene3D" id="3.40.50.720">
    <property type="entry name" value="NAD(P)-binding Rossmann-like Domain"/>
    <property type="match status" value="1"/>
</dbReference>
<reference evidence="12 13" key="1">
    <citation type="submission" date="2019-12" db="EMBL/GenBank/DDBJ databases">
        <title>Shewanella insulae sp. nov., isolated from a tidal flat.</title>
        <authorList>
            <person name="Yoon J.-H."/>
        </authorList>
    </citation>
    <scope>NUCLEOTIDE SEQUENCE [LARGE SCALE GENOMIC DNA]</scope>
    <source>
        <strain evidence="12 13">JBTF-M18</strain>
    </source>
</reference>
<keyword evidence="2" id="KW-0554">One-carbon metabolism</keyword>
<dbReference type="SUPFAM" id="SSF51735">
    <property type="entry name" value="NAD(P)-binding Rossmann-fold domains"/>
    <property type="match status" value="1"/>
</dbReference>
<evidence type="ECO:0000256" key="1">
    <source>
        <dbReference type="ARBA" id="ARBA00012856"/>
    </source>
</evidence>
<dbReference type="GO" id="GO:0006730">
    <property type="term" value="P:one-carbon metabolic process"/>
    <property type="evidence" value="ECO:0007669"/>
    <property type="project" value="UniProtKB-KW"/>
</dbReference>
<evidence type="ECO:0000313" key="13">
    <source>
        <dbReference type="Proteomes" id="UP000474778"/>
    </source>
</evidence>
<comment type="catalytic activity">
    <reaction evidence="10">
        <text>(6S)-5,6,7,8-tetrahydrofolate + NADP(+) = 7,8-dihydrofolate + NADPH + H(+)</text>
        <dbReference type="Rhea" id="RHEA:15009"/>
        <dbReference type="ChEBI" id="CHEBI:15378"/>
        <dbReference type="ChEBI" id="CHEBI:57451"/>
        <dbReference type="ChEBI" id="CHEBI:57453"/>
        <dbReference type="ChEBI" id="CHEBI:57783"/>
        <dbReference type="ChEBI" id="CHEBI:58349"/>
        <dbReference type="EC" id="1.5.1.3"/>
    </reaction>
</comment>
<evidence type="ECO:0000256" key="4">
    <source>
        <dbReference type="ARBA" id="ARBA00023002"/>
    </source>
</evidence>
<evidence type="ECO:0000256" key="11">
    <source>
        <dbReference type="ARBA" id="ARBA00049376"/>
    </source>
</evidence>
<dbReference type="EC" id="1.5.1.50" evidence="7"/>
<protein>
    <recommendedName>
        <fullName evidence="8">Dihydromonapterin reductase</fullName>
        <ecNumber evidence="1">1.5.1.3</ecNumber>
        <ecNumber evidence="7">1.5.1.50</ecNumber>
    </recommendedName>
    <alternativeName>
        <fullName evidence="9">Dihydrofolate reductase</fullName>
    </alternativeName>
</protein>
<keyword evidence="3" id="KW-0521">NADP</keyword>
<accession>A0A6L7HX97</accession>
<evidence type="ECO:0000256" key="10">
    <source>
        <dbReference type="ARBA" id="ARBA00048873"/>
    </source>
</evidence>
<evidence type="ECO:0000256" key="9">
    <source>
        <dbReference type="ARBA" id="ARBA00042299"/>
    </source>
</evidence>
<dbReference type="NCBIfam" id="NF005066">
    <property type="entry name" value="PRK06483.1"/>
    <property type="match status" value="1"/>
</dbReference>
<comment type="function">
    <text evidence="5">Catalyzes the reduction of dihydromonapterin to tetrahydromonapterin. Also has lower activity with dihydrofolate.</text>
</comment>
<evidence type="ECO:0000256" key="8">
    <source>
        <dbReference type="ARBA" id="ARBA00039631"/>
    </source>
</evidence>
<evidence type="ECO:0000313" key="12">
    <source>
        <dbReference type="EMBL" id="MXR68926.1"/>
    </source>
</evidence>
<dbReference type="PANTHER" id="PTHR43639:SF6">
    <property type="entry name" value="DIHYDROMONAPTERIN REDUCTASE"/>
    <property type="match status" value="1"/>
</dbReference>